<evidence type="ECO:0000313" key="9">
    <source>
        <dbReference type="Proteomes" id="UP000838412"/>
    </source>
</evidence>
<evidence type="ECO:0000259" key="7">
    <source>
        <dbReference type="PROSITE" id="PS50097"/>
    </source>
</evidence>
<dbReference type="Pfam" id="PF00651">
    <property type="entry name" value="BTB"/>
    <property type="match status" value="1"/>
</dbReference>
<feature type="region of interest" description="Disordered" evidence="6">
    <location>
        <begin position="1"/>
        <end position="36"/>
    </location>
</feature>
<evidence type="ECO:0000256" key="5">
    <source>
        <dbReference type="ARBA" id="ARBA00023242"/>
    </source>
</evidence>
<dbReference type="GO" id="GO:0007281">
    <property type="term" value="P:germ cell development"/>
    <property type="evidence" value="ECO:0007669"/>
    <property type="project" value="InterPro"/>
</dbReference>
<comment type="subcellular location">
    <subcellularLocation>
        <location evidence="1">Nucleus matrix</location>
    </subcellularLocation>
</comment>
<keyword evidence="9" id="KW-1185">Reference proteome</keyword>
<dbReference type="Gene3D" id="3.30.710.10">
    <property type="entry name" value="Potassium Channel Kv1.1, Chain A"/>
    <property type="match status" value="1"/>
</dbReference>
<dbReference type="FunFam" id="3.30.710.10:FF:000092">
    <property type="entry name" value="Germ cell-less, spermatogenesis associated 1"/>
    <property type="match status" value="1"/>
</dbReference>
<reference evidence="8" key="1">
    <citation type="submission" date="2022-01" db="EMBL/GenBank/DDBJ databases">
        <authorList>
            <person name="Braso-Vives M."/>
        </authorList>
    </citation>
    <scope>NUCLEOTIDE SEQUENCE</scope>
</reference>
<proteinExistence type="predicted"/>
<dbReference type="PANTHER" id="PTHR23231:SF17">
    <property type="entry name" value="BTB DOMAIN-CONTAINING PROTEIN"/>
    <property type="match status" value="1"/>
</dbReference>
<keyword evidence="3" id="KW-0221">Differentiation</keyword>
<dbReference type="PANTHER" id="PTHR23231">
    <property type="entry name" value="GERM CELL-LESS PROTEIN"/>
    <property type="match status" value="1"/>
</dbReference>
<dbReference type="Proteomes" id="UP000838412">
    <property type="component" value="Chromosome 15"/>
</dbReference>
<evidence type="ECO:0000256" key="2">
    <source>
        <dbReference type="ARBA" id="ARBA00022473"/>
    </source>
</evidence>
<dbReference type="InterPro" id="IPR043380">
    <property type="entry name" value="Gcl-like"/>
</dbReference>
<dbReference type="InterPro" id="IPR000210">
    <property type="entry name" value="BTB/POZ_dom"/>
</dbReference>
<accession>A0A8J9Z4L7</accession>
<dbReference type="AlphaFoldDB" id="A0A8J9Z4L7"/>
<dbReference type="OrthoDB" id="6359943at2759"/>
<feature type="compositionally biased region" description="Acidic residues" evidence="6">
    <location>
        <begin position="25"/>
        <end position="35"/>
    </location>
</feature>
<gene>
    <name evidence="8" type="primary">GMCL1</name>
    <name evidence="8" type="ORF">BLAG_LOCUS8870</name>
</gene>
<dbReference type="SMART" id="SM00225">
    <property type="entry name" value="BTB"/>
    <property type="match status" value="1"/>
</dbReference>
<keyword evidence="4" id="KW-0744">Spermatogenesis</keyword>
<dbReference type="SUPFAM" id="SSF54695">
    <property type="entry name" value="POZ domain"/>
    <property type="match status" value="1"/>
</dbReference>
<protein>
    <submittedName>
        <fullName evidence="8">GMCL1 protein</fullName>
    </submittedName>
</protein>
<feature type="region of interest" description="Disordered" evidence="6">
    <location>
        <begin position="472"/>
        <end position="500"/>
    </location>
</feature>
<dbReference type="CDD" id="cd18495">
    <property type="entry name" value="BACK_GCL"/>
    <property type="match status" value="1"/>
</dbReference>
<dbReference type="PROSITE" id="PS50097">
    <property type="entry name" value="BTB"/>
    <property type="match status" value="1"/>
</dbReference>
<dbReference type="CDD" id="cd18305">
    <property type="entry name" value="BTB_POZ_GCL"/>
    <property type="match status" value="1"/>
</dbReference>
<evidence type="ECO:0000313" key="8">
    <source>
        <dbReference type="EMBL" id="CAH1247083.1"/>
    </source>
</evidence>
<dbReference type="EMBL" id="OV696700">
    <property type="protein sequence ID" value="CAH1247083.1"/>
    <property type="molecule type" value="Genomic_DNA"/>
</dbReference>
<dbReference type="GO" id="GO:0007283">
    <property type="term" value="P:spermatogenesis"/>
    <property type="evidence" value="ECO:0007669"/>
    <property type="project" value="UniProtKB-KW"/>
</dbReference>
<organism evidence="8 9">
    <name type="scientific">Branchiostoma lanceolatum</name>
    <name type="common">Common lancelet</name>
    <name type="synonym">Amphioxus lanceolatum</name>
    <dbReference type="NCBI Taxonomy" id="7740"/>
    <lineage>
        <taxon>Eukaryota</taxon>
        <taxon>Metazoa</taxon>
        <taxon>Chordata</taxon>
        <taxon>Cephalochordata</taxon>
        <taxon>Leptocardii</taxon>
        <taxon>Amphioxiformes</taxon>
        <taxon>Branchiostomatidae</taxon>
        <taxon>Branchiostoma</taxon>
    </lineage>
</organism>
<keyword evidence="5" id="KW-0539">Nucleus</keyword>
<feature type="domain" description="BTB" evidence="7">
    <location>
        <begin position="65"/>
        <end position="135"/>
    </location>
</feature>
<name>A0A8J9Z4L7_BRALA</name>
<dbReference type="GO" id="GO:0016363">
    <property type="term" value="C:nuclear matrix"/>
    <property type="evidence" value="ECO:0007669"/>
    <property type="project" value="UniProtKB-SubCell"/>
</dbReference>
<evidence type="ECO:0000256" key="3">
    <source>
        <dbReference type="ARBA" id="ARBA00022782"/>
    </source>
</evidence>
<sequence length="500" mass="57136">MGNYMGYGSAEREETGPGKRKRDDKEDELESEDLEELKLETPKRKKMKNTAEYIYETLFLHGENSDIRIIALGREWPLHKIYLCQSGFFSSMFSGSWKESNLSEVTLNIPDDNIDEEALQIAFGSLYRDDVLIKPSRVVSVLAAASLLQLDGLIQQCADIMKETISSKTVCSYHQAAMMYGQEEVSNRCLDWLEKNLMAQQSIPLLKELSVDLMVKLVRSPSLFVMQVEMDVYTMLKKWSFLKLHPDWNLPIKQLMSETDQYFIGRNTASDTGDSVSFFLESVEGGQFVSVFQNVRLKHIINDLMSTRVINRDRIIPIAWMLPVFQQQWLAMLCIEQDTNQSALNDISEVDFNRHCMRCGRKLPKDGEYCWRWTGFNYGLDLLVTYTNGLLFLRRNTTNRPCATSVSLQAQRQVYARVSVVSYDSSGELKYEKHTKMTKLSLGKDEETLLMTVDRQATFPLHVSVNFLYVPPPPSQSGTSPTKDPPSPAANQDRHVEGSL</sequence>
<evidence type="ECO:0000256" key="6">
    <source>
        <dbReference type="SAM" id="MobiDB-lite"/>
    </source>
</evidence>
<feature type="compositionally biased region" description="Basic and acidic residues" evidence="6">
    <location>
        <begin position="10"/>
        <end position="24"/>
    </location>
</feature>
<evidence type="ECO:0000256" key="1">
    <source>
        <dbReference type="ARBA" id="ARBA00004109"/>
    </source>
</evidence>
<keyword evidence="2" id="KW-0217">Developmental protein</keyword>
<dbReference type="InterPro" id="IPR011333">
    <property type="entry name" value="SKP1/BTB/POZ_sf"/>
</dbReference>
<evidence type="ECO:0000256" key="4">
    <source>
        <dbReference type="ARBA" id="ARBA00022871"/>
    </source>
</evidence>